<comment type="subcellular location">
    <subcellularLocation>
        <location evidence="1">Mitochondrion inner membrane</location>
        <topology evidence="1">Peripheral membrane protein</topology>
        <orientation evidence="1">Matrix side</orientation>
    </subcellularLocation>
</comment>
<dbReference type="InterPro" id="IPR016488">
    <property type="entry name" value="NADH_Ub_cplx-1_asu_su-6"/>
</dbReference>
<dbReference type="InterPro" id="IPR008011">
    <property type="entry name" value="Complex1_LYR_dom"/>
</dbReference>
<protein>
    <recommendedName>
        <fullName evidence="9">Complex 1 LYR protein domain-containing protein</fullName>
    </recommendedName>
</protein>
<keyword evidence="5" id="KW-0999">Mitochondrion inner membrane</keyword>
<keyword evidence="7" id="KW-0496">Mitochondrion</keyword>
<gene>
    <name evidence="10" type="ORF">COEREDRAFT_83304</name>
</gene>
<evidence type="ECO:0000256" key="6">
    <source>
        <dbReference type="ARBA" id="ARBA00022982"/>
    </source>
</evidence>
<sequence length="118" mass="14215">MPLIEPLVTRSSTSLKDARTRAIHLYRQWQKSVPQFMIDYHLSMPQAVVRSKIRENFEKNRYVSDPRVIDVLLFKGQIEFEETYNVWKQYSHVLRYFDANERDPQSNQFMDKFIEGRA</sequence>
<dbReference type="PIRSF" id="PIRSF006643">
    <property type="entry name" value="NDUA6"/>
    <property type="match status" value="1"/>
</dbReference>
<evidence type="ECO:0000256" key="5">
    <source>
        <dbReference type="ARBA" id="ARBA00022792"/>
    </source>
</evidence>
<dbReference type="GO" id="GO:0006979">
    <property type="term" value="P:response to oxidative stress"/>
    <property type="evidence" value="ECO:0007669"/>
    <property type="project" value="TreeGrafter"/>
</dbReference>
<dbReference type="AlphaFoldDB" id="A0A2G5B4R6"/>
<keyword evidence="4" id="KW-0679">Respiratory chain</keyword>
<keyword evidence="6" id="KW-0249">Electron transport</keyword>
<dbReference type="PANTHER" id="PTHR12964:SF0">
    <property type="entry name" value="NADH DEHYDROGENASE [UBIQUINONE] 1 ALPHA SUBCOMPLEX SUBUNIT 6"/>
    <property type="match status" value="1"/>
</dbReference>
<proteinExistence type="inferred from homology"/>
<feature type="domain" description="Complex 1 LYR protein" evidence="9">
    <location>
        <begin position="21"/>
        <end position="80"/>
    </location>
</feature>
<organism evidence="10 11">
    <name type="scientific">Coemansia reversa (strain ATCC 12441 / NRRL 1564)</name>
    <dbReference type="NCBI Taxonomy" id="763665"/>
    <lineage>
        <taxon>Eukaryota</taxon>
        <taxon>Fungi</taxon>
        <taxon>Fungi incertae sedis</taxon>
        <taxon>Zoopagomycota</taxon>
        <taxon>Kickxellomycotina</taxon>
        <taxon>Kickxellomycetes</taxon>
        <taxon>Kickxellales</taxon>
        <taxon>Kickxellaceae</taxon>
        <taxon>Coemansia</taxon>
    </lineage>
</organism>
<evidence type="ECO:0000259" key="9">
    <source>
        <dbReference type="Pfam" id="PF05347"/>
    </source>
</evidence>
<dbReference type="Proteomes" id="UP000242474">
    <property type="component" value="Unassembled WGS sequence"/>
</dbReference>
<dbReference type="STRING" id="763665.A0A2G5B4R6"/>
<dbReference type="Pfam" id="PF05347">
    <property type="entry name" value="Complex1_LYR"/>
    <property type="match status" value="1"/>
</dbReference>
<keyword evidence="3" id="KW-0813">Transport</keyword>
<evidence type="ECO:0000313" key="11">
    <source>
        <dbReference type="Proteomes" id="UP000242474"/>
    </source>
</evidence>
<evidence type="ECO:0000256" key="8">
    <source>
        <dbReference type="ARBA" id="ARBA00023136"/>
    </source>
</evidence>
<keyword evidence="11" id="KW-1185">Reference proteome</keyword>
<keyword evidence="8" id="KW-0472">Membrane</keyword>
<comment type="similarity">
    <text evidence="2">Belongs to the complex I LYR family.</text>
</comment>
<evidence type="ECO:0000256" key="1">
    <source>
        <dbReference type="ARBA" id="ARBA00004443"/>
    </source>
</evidence>
<name>A0A2G5B4R6_COERN</name>
<dbReference type="CDD" id="cd20266">
    <property type="entry name" value="Complex1_LYR_NDUFA6_LYRM6"/>
    <property type="match status" value="1"/>
</dbReference>
<dbReference type="PANTHER" id="PTHR12964">
    <property type="entry name" value="NADH-UBIQUINONE OXIDOREDUCTASE B14 SUBUNIT"/>
    <property type="match status" value="1"/>
</dbReference>
<evidence type="ECO:0000256" key="4">
    <source>
        <dbReference type="ARBA" id="ARBA00022660"/>
    </source>
</evidence>
<dbReference type="EMBL" id="KZ303528">
    <property type="protein sequence ID" value="PIA13707.1"/>
    <property type="molecule type" value="Genomic_DNA"/>
</dbReference>
<accession>A0A2G5B4R6</accession>
<reference evidence="10 11" key="1">
    <citation type="journal article" date="2015" name="Genome Biol. Evol.">
        <title>Phylogenomic analyses indicate that early fungi evolved digesting cell walls of algal ancestors of land plants.</title>
        <authorList>
            <person name="Chang Y."/>
            <person name="Wang S."/>
            <person name="Sekimoto S."/>
            <person name="Aerts A.L."/>
            <person name="Choi C."/>
            <person name="Clum A."/>
            <person name="LaButti K.M."/>
            <person name="Lindquist E.A."/>
            <person name="Yee Ngan C."/>
            <person name="Ohm R.A."/>
            <person name="Salamov A.A."/>
            <person name="Grigoriev I.V."/>
            <person name="Spatafora J.W."/>
            <person name="Berbee M.L."/>
        </authorList>
    </citation>
    <scope>NUCLEOTIDE SEQUENCE [LARGE SCALE GENOMIC DNA]</scope>
    <source>
        <strain evidence="10 11">NRRL 1564</strain>
    </source>
</reference>
<dbReference type="InterPro" id="IPR045299">
    <property type="entry name" value="Complex1_LYR_NDUFA6_LYRM6"/>
</dbReference>
<dbReference type="GO" id="GO:0005743">
    <property type="term" value="C:mitochondrial inner membrane"/>
    <property type="evidence" value="ECO:0007669"/>
    <property type="project" value="UniProtKB-SubCell"/>
</dbReference>
<evidence type="ECO:0000256" key="7">
    <source>
        <dbReference type="ARBA" id="ARBA00023128"/>
    </source>
</evidence>
<evidence type="ECO:0000256" key="2">
    <source>
        <dbReference type="ARBA" id="ARBA00009508"/>
    </source>
</evidence>
<dbReference type="GO" id="GO:0045271">
    <property type="term" value="C:respiratory chain complex I"/>
    <property type="evidence" value="ECO:0007669"/>
    <property type="project" value="InterPro"/>
</dbReference>
<evidence type="ECO:0000256" key="3">
    <source>
        <dbReference type="ARBA" id="ARBA00022448"/>
    </source>
</evidence>
<dbReference type="OrthoDB" id="14535at2759"/>
<evidence type="ECO:0000313" key="10">
    <source>
        <dbReference type="EMBL" id="PIA13707.1"/>
    </source>
</evidence>